<accession>A0ABV0SNI0</accession>
<dbReference type="EMBL" id="JAHRIQ010001776">
    <property type="protein sequence ID" value="MEQ2221696.1"/>
    <property type="molecule type" value="Genomic_DNA"/>
</dbReference>
<evidence type="ECO:0000313" key="2">
    <source>
        <dbReference type="Proteomes" id="UP001482620"/>
    </source>
</evidence>
<gene>
    <name evidence="1" type="ORF">ILYODFUR_018345</name>
</gene>
<name>A0ABV0SNI0_9TELE</name>
<protein>
    <submittedName>
        <fullName evidence="1">Uncharacterized protein</fullName>
    </submittedName>
</protein>
<dbReference type="Proteomes" id="UP001482620">
    <property type="component" value="Unassembled WGS sequence"/>
</dbReference>
<organism evidence="1 2">
    <name type="scientific">Ilyodon furcidens</name>
    <name type="common">goldbreast splitfin</name>
    <dbReference type="NCBI Taxonomy" id="33524"/>
    <lineage>
        <taxon>Eukaryota</taxon>
        <taxon>Metazoa</taxon>
        <taxon>Chordata</taxon>
        <taxon>Craniata</taxon>
        <taxon>Vertebrata</taxon>
        <taxon>Euteleostomi</taxon>
        <taxon>Actinopterygii</taxon>
        <taxon>Neopterygii</taxon>
        <taxon>Teleostei</taxon>
        <taxon>Neoteleostei</taxon>
        <taxon>Acanthomorphata</taxon>
        <taxon>Ovalentaria</taxon>
        <taxon>Atherinomorphae</taxon>
        <taxon>Cyprinodontiformes</taxon>
        <taxon>Goodeidae</taxon>
        <taxon>Ilyodon</taxon>
    </lineage>
</organism>
<comment type="caution">
    <text evidence="1">The sequence shown here is derived from an EMBL/GenBank/DDBJ whole genome shotgun (WGS) entry which is preliminary data.</text>
</comment>
<keyword evidence="2" id="KW-1185">Reference proteome</keyword>
<evidence type="ECO:0000313" key="1">
    <source>
        <dbReference type="EMBL" id="MEQ2221696.1"/>
    </source>
</evidence>
<reference evidence="1 2" key="1">
    <citation type="submission" date="2021-06" db="EMBL/GenBank/DDBJ databases">
        <authorList>
            <person name="Palmer J.M."/>
        </authorList>
    </citation>
    <scope>NUCLEOTIDE SEQUENCE [LARGE SCALE GENOMIC DNA]</scope>
    <source>
        <strain evidence="2">if_2019</strain>
        <tissue evidence="1">Muscle</tissue>
    </source>
</reference>
<proteinExistence type="predicted"/>
<sequence>MIDPTSYLMTAGDKHQPRIIFILQGCIYTLSVSEARKAQSSLSRASGWRCLKVNISSVRVSEAATGTLSKCLRLSWKSMASVAERRSLSEVSDQEHTPNTIRVSFQPSCI</sequence>